<reference evidence="3" key="1">
    <citation type="submission" date="2016-11" db="UniProtKB">
        <authorList>
            <consortium name="WormBaseParasite"/>
        </authorList>
    </citation>
    <scope>IDENTIFICATION</scope>
</reference>
<sequence length="327" mass="37443">MPMPVFHYFLTGFAAASVLLNFAIILGILRHRKSNPILRGSYFGLIIFHGTADILLALETALLMRGRKYRYLDFVLWEGNGLWYVLPWVTNGLNYYLKAVIYVGHILLSFNRFTSIFYSLKYETFWDSKLMNWVCVLAWIVPSFFYLPIVLNFNNEMWYSMGKRNETVRLLMDDGTTQLISYIDGGLSFGATVICLIFYILSAVKISRQMIKHKMHKNQSMEIRLFISSLIQFSLLSLVTANQVWTIVASSQGKNDTVLWLYDLSYPVLDMLYSANPWILCLTSSATRDAIRRLLLPLRNRVASVQVASSAFASSTASMMPQRPPPS</sequence>
<feature type="transmembrane region" description="Helical" evidence="1">
    <location>
        <begin position="95"/>
        <end position="118"/>
    </location>
</feature>
<accession>A0A1I7ZEP2</accession>
<feature type="transmembrane region" description="Helical" evidence="1">
    <location>
        <begin position="225"/>
        <end position="251"/>
    </location>
</feature>
<evidence type="ECO:0000256" key="1">
    <source>
        <dbReference type="SAM" id="Phobius"/>
    </source>
</evidence>
<evidence type="ECO:0000313" key="3">
    <source>
        <dbReference type="WBParaSite" id="L893_g2560.t1"/>
    </source>
</evidence>
<dbReference type="InterPro" id="IPR019426">
    <property type="entry name" value="7TM_GPCR_serpentine_rcpt_Srv"/>
</dbReference>
<keyword evidence="1" id="KW-0472">Membrane</keyword>
<evidence type="ECO:0000313" key="2">
    <source>
        <dbReference type="Proteomes" id="UP000095287"/>
    </source>
</evidence>
<feature type="transmembrane region" description="Helical" evidence="1">
    <location>
        <begin position="271"/>
        <end position="291"/>
    </location>
</feature>
<dbReference type="PANTHER" id="PTHR31627">
    <property type="entry name" value="SERPENTINE RECEPTOR CLASS GAMMA-RELATED"/>
    <property type="match status" value="1"/>
</dbReference>
<keyword evidence="2" id="KW-1185">Reference proteome</keyword>
<name>A0A1I7ZEP2_9BILA</name>
<protein>
    <submittedName>
        <fullName evidence="3">G_PROTEIN_RECEP_F1_2 domain-containing protein</fullName>
    </submittedName>
</protein>
<keyword evidence="1" id="KW-1133">Transmembrane helix</keyword>
<proteinExistence type="predicted"/>
<feature type="transmembrane region" description="Helical" evidence="1">
    <location>
        <begin position="41"/>
        <end position="64"/>
    </location>
</feature>
<dbReference type="Pfam" id="PF10323">
    <property type="entry name" value="7TM_GPCR_Srv"/>
    <property type="match status" value="1"/>
</dbReference>
<keyword evidence="1" id="KW-0812">Transmembrane</keyword>
<dbReference type="SUPFAM" id="SSF81321">
    <property type="entry name" value="Family A G protein-coupled receptor-like"/>
    <property type="match status" value="1"/>
</dbReference>
<organism evidence="2 3">
    <name type="scientific">Steinernema glaseri</name>
    <dbReference type="NCBI Taxonomy" id="37863"/>
    <lineage>
        <taxon>Eukaryota</taxon>
        <taxon>Metazoa</taxon>
        <taxon>Ecdysozoa</taxon>
        <taxon>Nematoda</taxon>
        <taxon>Chromadorea</taxon>
        <taxon>Rhabditida</taxon>
        <taxon>Tylenchina</taxon>
        <taxon>Panagrolaimomorpha</taxon>
        <taxon>Strongyloidoidea</taxon>
        <taxon>Steinernematidae</taxon>
        <taxon>Steinernema</taxon>
    </lineage>
</organism>
<dbReference type="AlphaFoldDB" id="A0A1I7ZEP2"/>
<feature type="transmembrane region" description="Helical" evidence="1">
    <location>
        <begin position="6"/>
        <end position="29"/>
    </location>
</feature>
<feature type="transmembrane region" description="Helical" evidence="1">
    <location>
        <begin position="130"/>
        <end position="151"/>
    </location>
</feature>
<dbReference type="Gene3D" id="1.20.1070.10">
    <property type="entry name" value="Rhodopsin 7-helix transmembrane proteins"/>
    <property type="match status" value="1"/>
</dbReference>
<dbReference type="InterPro" id="IPR051119">
    <property type="entry name" value="Nematode_SR-like"/>
</dbReference>
<dbReference type="Proteomes" id="UP000095287">
    <property type="component" value="Unplaced"/>
</dbReference>
<dbReference type="WBParaSite" id="L893_g2560.t1">
    <property type="protein sequence ID" value="L893_g2560.t1"/>
    <property type="gene ID" value="L893_g2560"/>
</dbReference>
<feature type="transmembrane region" description="Helical" evidence="1">
    <location>
        <begin position="179"/>
        <end position="204"/>
    </location>
</feature>